<protein>
    <submittedName>
        <fullName evidence="1">Uncharacterized protein</fullName>
    </submittedName>
</protein>
<gene>
    <name evidence="1" type="ORF">ENV62_02885</name>
</gene>
<proteinExistence type="predicted"/>
<comment type="caution">
    <text evidence="1">The sequence shown here is derived from an EMBL/GenBank/DDBJ whole genome shotgun (WGS) entry which is preliminary data.</text>
</comment>
<dbReference type="InterPro" id="IPR038218">
    <property type="entry name" value="YuzD-like_sp"/>
</dbReference>
<dbReference type="EMBL" id="DTHB01000025">
    <property type="protein sequence ID" value="HGB14169.1"/>
    <property type="molecule type" value="Genomic_DNA"/>
</dbReference>
<reference evidence="1" key="1">
    <citation type="journal article" date="2020" name="mSystems">
        <title>Genome- and Community-Level Interaction Insights into Carbon Utilization and Element Cycling Functions of Hydrothermarchaeota in Hydrothermal Sediment.</title>
        <authorList>
            <person name="Zhou Z."/>
            <person name="Liu Y."/>
            <person name="Xu W."/>
            <person name="Pan J."/>
            <person name="Luo Z.H."/>
            <person name="Li M."/>
        </authorList>
    </citation>
    <scope>NUCLEOTIDE SEQUENCE [LARGE SCALE GENOMIC DNA]</scope>
    <source>
        <strain evidence="1">SpSt-776</strain>
    </source>
</reference>
<sequence length="113" mass="12509">MAQNDRIIVRILDFPVSSGGCACGTGGYFPEMAVIFQQKVAELREALEEAYPGRTKVEYVNLKESQEERESEIGQLLVTRKYPSPLVVISGEPKFAGSILVKKIVKEVGNLLH</sequence>
<organism evidence="1">
    <name type="scientific">Desulfobacca acetoxidans</name>
    <dbReference type="NCBI Taxonomy" id="60893"/>
    <lineage>
        <taxon>Bacteria</taxon>
        <taxon>Pseudomonadati</taxon>
        <taxon>Thermodesulfobacteriota</taxon>
        <taxon>Desulfobaccia</taxon>
        <taxon>Desulfobaccales</taxon>
        <taxon>Desulfobaccaceae</taxon>
        <taxon>Desulfobacca</taxon>
    </lineage>
</organism>
<dbReference type="AlphaFoldDB" id="A0A7C3WGQ6"/>
<name>A0A7C3WGQ6_9BACT</name>
<evidence type="ECO:0000313" key="1">
    <source>
        <dbReference type="EMBL" id="HGB14169.1"/>
    </source>
</evidence>
<dbReference type="Gene3D" id="3.40.30.30">
    <property type="entry name" value="Hypothetical protein sa0798"/>
    <property type="match status" value="1"/>
</dbReference>
<accession>A0A7C3WGQ6</accession>